<dbReference type="Proteomes" id="UP001500954">
    <property type="component" value="Unassembled WGS sequence"/>
</dbReference>
<comment type="caution">
    <text evidence="1">The sequence shown here is derived from an EMBL/GenBank/DDBJ whole genome shotgun (WGS) entry which is preliminary data.</text>
</comment>
<sequence length="73" mass="8149">MNLAVSDNTFFQVKAIANKAIQNIALSLDNSMYGLQYMRLIKQFIENPEEFKIKDAPGISEGLLIVAIFATII</sequence>
<protein>
    <submittedName>
        <fullName evidence="1">Uncharacterized protein</fullName>
    </submittedName>
</protein>
<evidence type="ECO:0000313" key="2">
    <source>
        <dbReference type="Proteomes" id="UP001500954"/>
    </source>
</evidence>
<dbReference type="EMBL" id="BAABCY010000066">
    <property type="protein sequence ID" value="GAA3574396.1"/>
    <property type="molecule type" value="Genomic_DNA"/>
</dbReference>
<evidence type="ECO:0000313" key="1">
    <source>
        <dbReference type="EMBL" id="GAA3574396.1"/>
    </source>
</evidence>
<keyword evidence="2" id="KW-1185">Reference proteome</keyword>
<accession>A0ABP6XYG9</accession>
<proteinExistence type="predicted"/>
<reference evidence="2" key="1">
    <citation type="journal article" date="2019" name="Int. J. Syst. Evol. Microbiol.">
        <title>The Global Catalogue of Microorganisms (GCM) 10K type strain sequencing project: providing services to taxonomists for standard genome sequencing and annotation.</title>
        <authorList>
            <consortium name="The Broad Institute Genomics Platform"/>
            <consortium name="The Broad Institute Genome Sequencing Center for Infectious Disease"/>
            <person name="Wu L."/>
            <person name="Ma J."/>
        </authorList>
    </citation>
    <scope>NUCLEOTIDE SEQUENCE [LARGE SCALE GENOMIC DNA]</scope>
    <source>
        <strain evidence="2">JCM 17111</strain>
    </source>
</reference>
<organism evidence="1 2">
    <name type="scientific">Snuella lapsa</name>
    <dbReference type="NCBI Taxonomy" id="870481"/>
    <lineage>
        <taxon>Bacteria</taxon>
        <taxon>Pseudomonadati</taxon>
        <taxon>Bacteroidota</taxon>
        <taxon>Flavobacteriia</taxon>
        <taxon>Flavobacteriales</taxon>
        <taxon>Flavobacteriaceae</taxon>
        <taxon>Snuella</taxon>
    </lineage>
</organism>
<gene>
    <name evidence="1" type="ORF">GCM10022395_24410</name>
</gene>
<dbReference type="RefSeq" id="WP_345006482.1">
    <property type="nucleotide sequence ID" value="NZ_BAABCY010000066.1"/>
</dbReference>
<name>A0ABP6XYG9_9FLAO</name>